<sequence>MRIDVLSDVLLHLGVTPEEVTPDARLRADLALSSVETTELELELERRFGIRVDLWDARDYALGELAALIPEPQGRPVLDIPRVQGAELYRELGLWRPETLDAVILRQAAARPGAVALVQGDRRITYGELAARVDGCAARLRALGVTGPDPFVVQLPNSIEYVVLVLALMRLGVPPVLTLPTLREYELDRIFELTRATAIAVPGRQRRSSHLAMVAGLRERHPDLTTVLVAGGDDPEYDLVRLCDPDLAPDMAAPGSEPSGPALMLLSSGTTGPPKVMARTHEDYGYVVRATSEVAGVSADTVYLAVLPATHTFVLAYPGVLGTLSAGGTVVLASAEDPRSALELIQRERVTHTAAVPGLVRQWLGVLRTEHYDLSGLKVLQVGGARIDPDLAEQVVELLPCTLQQVYGMSEGLANFTRLDDPAPAVLTTQGRPASPYDEIRIVDDDEQPVPPGEVGQLLTRGPSTIGGYYRDQAATARAFTREGFYRTGDLARLLPDGNLQIAGRIKNLVNRGGEKVCAEELEEFVRQMPQVAAAGVAPMPHPVYGETVCLFVVATGAEPPGLVDVRRHLTSSGLAGYKLPERLEVLDALPEIGVGKLDRTALRERARSLVAAGESPRSSTGR</sequence>
<evidence type="ECO:0000259" key="3">
    <source>
        <dbReference type="Pfam" id="PF13193"/>
    </source>
</evidence>
<feature type="domain" description="AMP-dependent synthetase/ligase" evidence="2">
    <location>
        <begin position="106"/>
        <end position="470"/>
    </location>
</feature>
<dbReference type="FunFam" id="2.30.38.10:FF:000003">
    <property type="entry name" value="Vibriobactin-specific 2,3-dihydroxybenzoate-AMP ligase"/>
    <property type="match status" value="1"/>
</dbReference>
<dbReference type="RefSeq" id="WP_203944607.1">
    <property type="nucleotide sequence ID" value="NZ_BOOR01000017.1"/>
</dbReference>
<dbReference type="SUPFAM" id="SSF56801">
    <property type="entry name" value="Acetyl-CoA synthetase-like"/>
    <property type="match status" value="1"/>
</dbReference>
<evidence type="ECO:0000313" key="4">
    <source>
        <dbReference type="EMBL" id="GII54378.1"/>
    </source>
</evidence>
<evidence type="ECO:0000313" key="5">
    <source>
        <dbReference type="Proteomes" id="UP000605992"/>
    </source>
</evidence>
<dbReference type="Gene3D" id="3.30.300.30">
    <property type="match status" value="1"/>
</dbReference>
<keyword evidence="1 4" id="KW-0436">Ligase</keyword>
<dbReference type="InterPro" id="IPR036736">
    <property type="entry name" value="ACP-like_sf"/>
</dbReference>
<accession>A0A8J3XYH3</accession>
<dbReference type="Gene3D" id="3.40.50.12780">
    <property type="entry name" value="N-terminal domain of ligase-like"/>
    <property type="match status" value="1"/>
</dbReference>
<dbReference type="AlphaFoldDB" id="A0A8J3XYH3"/>
<dbReference type="EMBL" id="BOOR01000017">
    <property type="protein sequence ID" value="GII54378.1"/>
    <property type="molecule type" value="Genomic_DNA"/>
</dbReference>
<dbReference type="SUPFAM" id="SSF47336">
    <property type="entry name" value="ACP-like"/>
    <property type="match status" value="1"/>
</dbReference>
<feature type="domain" description="AMP-binding enzyme C-terminal" evidence="3">
    <location>
        <begin position="521"/>
        <end position="597"/>
    </location>
</feature>
<protein>
    <submittedName>
        <fullName evidence="4">2,3-dihydroxybenzoate-AMP ligase</fullName>
    </submittedName>
</protein>
<dbReference type="InterPro" id="IPR025110">
    <property type="entry name" value="AMP-bd_C"/>
</dbReference>
<keyword evidence="5" id="KW-1185">Reference proteome</keyword>
<dbReference type="Pfam" id="PF13193">
    <property type="entry name" value="AMP-binding_C"/>
    <property type="match status" value="1"/>
</dbReference>
<evidence type="ECO:0000256" key="1">
    <source>
        <dbReference type="ARBA" id="ARBA00022598"/>
    </source>
</evidence>
<dbReference type="InterPro" id="IPR050237">
    <property type="entry name" value="ATP-dep_AMP-bd_enzyme"/>
</dbReference>
<evidence type="ECO:0000259" key="2">
    <source>
        <dbReference type="Pfam" id="PF00501"/>
    </source>
</evidence>
<dbReference type="GO" id="GO:0016878">
    <property type="term" value="F:acid-thiol ligase activity"/>
    <property type="evidence" value="ECO:0007669"/>
    <property type="project" value="UniProtKB-ARBA"/>
</dbReference>
<name>A0A8J3XYH3_9ACTN</name>
<dbReference type="PROSITE" id="PS00455">
    <property type="entry name" value="AMP_BINDING"/>
    <property type="match status" value="1"/>
</dbReference>
<dbReference type="PANTHER" id="PTHR43767">
    <property type="entry name" value="LONG-CHAIN-FATTY-ACID--COA LIGASE"/>
    <property type="match status" value="1"/>
</dbReference>
<dbReference type="InterPro" id="IPR000873">
    <property type="entry name" value="AMP-dep_synth/lig_dom"/>
</dbReference>
<reference evidence="4" key="1">
    <citation type="submission" date="2021-01" db="EMBL/GenBank/DDBJ databases">
        <title>Whole genome shotgun sequence of Planotetraspora thailandica NBRC 104271.</title>
        <authorList>
            <person name="Komaki H."/>
            <person name="Tamura T."/>
        </authorList>
    </citation>
    <scope>NUCLEOTIDE SEQUENCE</scope>
    <source>
        <strain evidence="4">NBRC 104271</strain>
    </source>
</reference>
<dbReference type="Proteomes" id="UP000605992">
    <property type="component" value="Unassembled WGS sequence"/>
</dbReference>
<gene>
    <name evidence="4" type="primary">pchD</name>
    <name evidence="4" type="ORF">Pth03_27670</name>
</gene>
<dbReference type="Gene3D" id="1.10.1200.10">
    <property type="entry name" value="ACP-like"/>
    <property type="match status" value="1"/>
</dbReference>
<dbReference type="InterPro" id="IPR045851">
    <property type="entry name" value="AMP-bd_C_sf"/>
</dbReference>
<dbReference type="Pfam" id="PF00501">
    <property type="entry name" value="AMP-binding"/>
    <property type="match status" value="1"/>
</dbReference>
<dbReference type="PANTHER" id="PTHR43767:SF1">
    <property type="entry name" value="NONRIBOSOMAL PEPTIDE SYNTHASE PES1 (EUROFUNG)-RELATED"/>
    <property type="match status" value="1"/>
</dbReference>
<comment type="caution">
    <text evidence="4">The sequence shown here is derived from an EMBL/GenBank/DDBJ whole genome shotgun (WGS) entry which is preliminary data.</text>
</comment>
<proteinExistence type="predicted"/>
<organism evidence="4 5">
    <name type="scientific">Planotetraspora thailandica</name>
    <dbReference type="NCBI Taxonomy" id="487172"/>
    <lineage>
        <taxon>Bacteria</taxon>
        <taxon>Bacillati</taxon>
        <taxon>Actinomycetota</taxon>
        <taxon>Actinomycetes</taxon>
        <taxon>Streptosporangiales</taxon>
        <taxon>Streptosporangiaceae</taxon>
        <taxon>Planotetraspora</taxon>
    </lineage>
</organism>
<dbReference type="InterPro" id="IPR020845">
    <property type="entry name" value="AMP-binding_CS"/>
</dbReference>
<dbReference type="InterPro" id="IPR042099">
    <property type="entry name" value="ANL_N_sf"/>
</dbReference>